<evidence type="ECO:0000259" key="3">
    <source>
        <dbReference type="Pfam" id="PF16254"/>
    </source>
</evidence>
<dbReference type="PIRSF" id="PIRSF015244">
    <property type="entry name" value="UCP015244"/>
    <property type="match status" value="1"/>
</dbReference>
<sequence>MHGLMSRLFPICRSLTGEGVRTTLKILQEHMPGLTIHEVPSGTTCLDWQVPDEWNIRSARLTNPDGEVIADFDTHNLHVVGYSEPVDVKLELEELQKHLYSSAKMPEAIPYVTSYYKRTWGFCISEKQRQTLKPGRYHAHIDSSLTPGSLTYGELILPGESKDEIFLSTYVCHPSMANNELSGPVVATWLAKHLQALPKRRHTYRIVFIPETIGSIVYLARHMDHLKQHVKAGFVLSCVGDDRAYSYLPSRCGGTLADKAALHVLDHLHPGYQKFSYLQRGSDERNYCWPGIDLPMCSIMRSKYATFPEYHTSADDLTFVTESGLQGAYQALLMTIDCLEKNKTYITTVLGEPQMGKRDLYPTIAMNGNVSKGRARLLVDILAYCDGTNDLFDLAHILNRPAWELFELMDVLLHHGLIREKN</sequence>
<dbReference type="Pfam" id="PF16221">
    <property type="entry name" value="HTH_47"/>
    <property type="match status" value="1"/>
</dbReference>
<dbReference type="STRING" id="48467.SAMN02745166_01999"/>
<dbReference type="CDD" id="cd05644">
    <property type="entry name" value="M28_like"/>
    <property type="match status" value="1"/>
</dbReference>
<keyword evidence="4" id="KW-0645">Protease</keyword>
<dbReference type="Proteomes" id="UP000190774">
    <property type="component" value="Unassembled WGS sequence"/>
</dbReference>
<organism evidence="4 5">
    <name type="scientific">Prosthecobacter debontii</name>
    <dbReference type="NCBI Taxonomy" id="48467"/>
    <lineage>
        <taxon>Bacteria</taxon>
        <taxon>Pseudomonadati</taxon>
        <taxon>Verrucomicrobiota</taxon>
        <taxon>Verrucomicrobiia</taxon>
        <taxon>Verrucomicrobiales</taxon>
        <taxon>Verrucomicrobiaceae</taxon>
        <taxon>Prosthecobacter</taxon>
    </lineage>
</organism>
<evidence type="ECO:0000313" key="5">
    <source>
        <dbReference type="Proteomes" id="UP000190774"/>
    </source>
</evidence>
<dbReference type="InterPro" id="IPR032610">
    <property type="entry name" value="DUF2172"/>
</dbReference>
<feature type="domain" description="DUF4910" evidence="3">
    <location>
        <begin position="2"/>
        <end position="342"/>
    </location>
</feature>
<name>A0A1T4XTJ4_9BACT</name>
<protein>
    <submittedName>
        <fullName evidence="4">Aminopeptidase-like domain-containing protein</fullName>
    </submittedName>
</protein>
<evidence type="ECO:0000259" key="1">
    <source>
        <dbReference type="Pfam" id="PF09940"/>
    </source>
</evidence>
<dbReference type="InterPro" id="IPR032622">
    <property type="entry name" value="UCP01524_HTH"/>
</dbReference>
<dbReference type="GO" id="GO:0004177">
    <property type="term" value="F:aminopeptidase activity"/>
    <property type="evidence" value="ECO:0007669"/>
    <property type="project" value="UniProtKB-KW"/>
</dbReference>
<feature type="domain" description="UCP01524 winged helix-turn-helix" evidence="2">
    <location>
        <begin position="345"/>
        <end position="419"/>
    </location>
</feature>
<dbReference type="InterPro" id="IPR012353">
    <property type="entry name" value="UCP015244"/>
</dbReference>
<dbReference type="InterPro" id="IPR032589">
    <property type="entry name" value="DUF4910"/>
</dbReference>
<dbReference type="AlphaFoldDB" id="A0A1T4XTJ4"/>
<dbReference type="Pfam" id="PF09940">
    <property type="entry name" value="DUF2172"/>
    <property type="match status" value="1"/>
</dbReference>
<reference evidence="5" key="1">
    <citation type="submission" date="2017-02" db="EMBL/GenBank/DDBJ databases">
        <authorList>
            <person name="Varghese N."/>
            <person name="Submissions S."/>
        </authorList>
    </citation>
    <scope>NUCLEOTIDE SEQUENCE [LARGE SCALE GENOMIC DNA]</scope>
    <source>
        <strain evidence="5">ATCC 700200</strain>
    </source>
</reference>
<dbReference type="InterPro" id="IPR036388">
    <property type="entry name" value="WH-like_DNA-bd_sf"/>
</dbReference>
<keyword evidence="5" id="KW-1185">Reference proteome</keyword>
<feature type="domain" description="DUF2172" evidence="1">
    <location>
        <begin position="53"/>
        <end position="144"/>
    </location>
</feature>
<proteinExistence type="predicted"/>
<keyword evidence="4" id="KW-0378">Hydrolase</keyword>
<keyword evidence="4" id="KW-0031">Aminopeptidase</keyword>
<evidence type="ECO:0000259" key="2">
    <source>
        <dbReference type="Pfam" id="PF16221"/>
    </source>
</evidence>
<dbReference type="SUPFAM" id="SSF53187">
    <property type="entry name" value="Zn-dependent exopeptidases"/>
    <property type="match status" value="1"/>
</dbReference>
<dbReference type="EMBL" id="FUYE01000005">
    <property type="protein sequence ID" value="SKA92876.1"/>
    <property type="molecule type" value="Genomic_DNA"/>
</dbReference>
<dbReference type="Gene3D" id="3.40.630.10">
    <property type="entry name" value="Zn peptidases"/>
    <property type="match status" value="1"/>
</dbReference>
<dbReference type="Gene3D" id="1.10.10.10">
    <property type="entry name" value="Winged helix-like DNA-binding domain superfamily/Winged helix DNA-binding domain"/>
    <property type="match status" value="1"/>
</dbReference>
<dbReference type="Gene3D" id="3.50.30.90">
    <property type="match status" value="1"/>
</dbReference>
<gene>
    <name evidence="4" type="ORF">SAMN02745166_01999</name>
</gene>
<dbReference type="Pfam" id="PF16254">
    <property type="entry name" value="DUF4910"/>
    <property type="match status" value="1"/>
</dbReference>
<accession>A0A1T4XTJ4</accession>
<evidence type="ECO:0000313" key="4">
    <source>
        <dbReference type="EMBL" id="SKA92876.1"/>
    </source>
</evidence>